<reference evidence="1 2" key="1">
    <citation type="submission" date="2016-10" db="EMBL/GenBank/DDBJ databases">
        <authorList>
            <person name="de Groot N.N."/>
        </authorList>
    </citation>
    <scope>NUCLEOTIDE SEQUENCE [LARGE SCALE GENOMIC DNA]</scope>
    <source>
        <strain evidence="1 2">DSM 11363</strain>
    </source>
</reference>
<organism evidence="1 2">
    <name type="scientific">Pseudomonas graminis</name>
    <dbReference type="NCBI Taxonomy" id="158627"/>
    <lineage>
        <taxon>Bacteria</taxon>
        <taxon>Pseudomonadati</taxon>
        <taxon>Pseudomonadota</taxon>
        <taxon>Gammaproteobacteria</taxon>
        <taxon>Pseudomonadales</taxon>
        <taxon>Pseudomonadaceae</taxon>
        <taxon>Pseudomonas</taxon>
    </lineage>
</organism>
<accession>A0A1I0JRC5</accession>
<dbReference type="EMBL" id="FOHW01000069">
    <property type="protein sequence ID" value="SEU12293.1"/>
    <property type="molecule type" value="Genomic_DNA"/>
</dbReference>
<proteinExistence type="predicted"/>
<dbReference type="Proteomes" id="UP000182332">
    <property type="component" value="Unassembled WGS sequence"/>
</dbReference>
<dbReference type="AlphaFoldDB" id="A0A1I0JRC5"/>
<sequence length="128" mass="14413">MVKRMYQLNGQPIRKEAVMSLEAELDQTSGLSYVAIANGAANFYKHRFEWPEDWVTGVSPQQAETIKLVCAVGMSPEQDLADNLLCAVHAITRTTDCNSKNLPDLVVEKWRTRLALSLRVQFALTQYP</sequence>
<evidence type="ECO:0000313" key="2">
    <source>
        <dbReference type="Proteomes" id="UP000182332"/>
    </source>
</evidence>
<name>A0A1I0JRC5_9PSED</name>
<protein>
    <submittedName>
        <fullName evidence="1">Uncharacterized protein</fullName>
    </submittedName>
</protein>
<evidence type="ECO:0000313" key="1">
    <source>
        <dbReference type="EMBL" id="SEU12293.1"/>
    </source>
</evidence>
<gene>
    <name evidence="1" type="ORF">SAMN05216197_1696</name>
</gene>